<organism evidence="2">
    <name type="scientific">Thermogladius calderae</name>
    <dbReference type="NCBI Taxonomy" id="1200300"/>
    <lineage>
        <taxon>Archaea</taxon>
        <taxon>Thermoproteota</taxon>
        <taxon>Thermoprotei</taxon>
        <taxon>Desulfurococcales</taxon>
        <taxon>Desulfurococcaceae</taxon>
        <taxon>Thermogladius</taxon>
    </lineage>
</organism>
<gene>
    <name evidence="2" type="ORF">ENM60_04590</name>
</gene>
<protein>
    <submittedName>
        <fullName evidence="2">HEPN domain-containing protein</fullName>
    </submittedName>
</protein>
<dbReference type="SUPFAM" id="SSF81593">
    <property type="entry name" value="Nucleotidyltransferase substrate binding subunit/domain"/>
    <property type="match status" value="1"/>
</dbReference>
<comment type="caution">
    <text evidence="2">The sequence shown here is derived from an EMBL/GenBank/DDBJ whole genome shotgun (WGS) entry which is preliminary data.</text>
</comment>
<name>A0A7J3XZE5_9CREN</name>
<dbReference type="AlphaFoldDB" id="A0A7J3XZE5"/>
<dbReference type="Pfam" id="PF05168">
    <property type="entry name" value="HEPN"/>
    <property type="match status" value="1"/>
</dbReference>
<evidence type="ECO:0000313" key="2">
    <source>
        <dbReference type="EMBL" id="HHP68046.1"/>
    </source>
</evidence>
<reference evidence="2" key="1">
    <citation type="journal article" date="2020" name="mSystems">
        <title>Genome- and Community-Level Interaction Insights into Carbon Utilization and Element Cycling Functions of Hydrothermarchaeota in Hydrothermal Sediment.</title>
        <authorList>
            <person name="Zhou Z."/>
            <person name="Liu Y."/>
            <person name="Xu W."/>
            <person name="Pan J."/>
            <person name="Luo Z.H."/>
            <person name="Li M."/>
        </authorList>
    </citation>
    <scope>NUCLEOTIDE SEQUENCE [LARGE SCALE GENOMIC DNA]</scope>
    <source>
        <strain evidence="2">SpSt-110</strain>
    </source>
</reference>
<dbReference type="Gene3D" id="1.20.120.330">
    <property type="entry name" value="Nucleotidyltransferases domain 2"/>
    <property type="match status" value="1"/>
</dbReference>
<sequence>MREEIELFLKRAEVFRRDAEFDFKNGDYDICMFHLEQGFQHLIKAKLLEVKGSHARSHSLRRLLLELAESWNREGVMRFIEEYKTALRDLERAYISARYFYEEFFRGRG</sequence>
<dbReference type="InterPro" id="IPR007842">
    <property type="entry name" value="HEPN_dom"/>
</dbReference>
<feature type="domain" description="HEPN" evidence="1">
    <location>
        <begin position="9"/>
        <end position="109"/>
    </location>
</feature>
<dbReference type="EMBL" id="DRYK01000059">
    <property type="protein sequence ID" value="HHP68046.1"/>
    <property type="molecule type" value="Genomic_DNA"/>
</dbReference>
<accession>A0A7J3XZE5</accession>
<dbReference type="PROSITE" id="PS50910">
    <property type="entry name" value="HEPN"/>
    <property type="match status" value="1"/>
</dbReference>
<dbReference type="SMART" id="SM00748">
    <property type="entry name" value="HEPN"/>
    <property type="match status" value="1"/>
</dbReference>
<proteinExistence type="predicted"/>
<evidence type="ECO:0000259" key="1">
    <source>
        <dbReference type="PROSITE" id="PS50910"/>
    </source>
</evidence>